<reference evidence="6 7" key="1">
    <citation type="submission" date="2017-06" db="EMBL/GenBank/DDBJ databases">
        <authorList>
            <consortium name="Pathogen Informatics"/>
        </authorList>
    </citation>
    <scope>NUCLEOTIDE SEQUENCE [LARGE SCALE GENOMIC DNA]</scope>
    <source>
        <strain evidence="6 7">NCTC13788</strain>
    </source>
</reference>
<sequence>MSMISVQNVSKKFGSREILKGLSFDVEENEFVALVGPSGSGKSTLLNMIGLLDNIDSGKILINGKVLPKVNSRSAVNYRKNVINYLFQSNALISTASVKDNLMLAMTFTEFSKDEKEKKIKETLRFVGLENRLNSKVNELSGGEQQRIAIVRAILKPGDIILADEPTGSLDPDMAQKSFDLIRSLRDQFGKTILIVTHNLDHAKQCDRIVSLKSAYLI</sequence>
<keyword evidence="4 6" id="KW-0067">ATP-binding</keyword>
<dbReference type="Pfam" id="PF00005">
    <property type="entry name" value="ABC_tran"/>
    <property type="match status" value="1"/>
</dbReference>
<organism evidence="6 7">
    <name type="scientific">Streptococcus merionis</name>
    <dbReference type="NCBI Taxonomy" id="400065"/>
    <lineage>
        <taxon>Bacteria</taxon>
        <taxon>Bacillati</taxon>
        <taxon>Bacillota</taxon>
        <taxon>Bacilli</taxon>
        <taxon>Lactobacillales</taxon>
        <taxon>Streptococcaceae</taxon>
        <taxon>Streptococcus</taxon>
    </lineage>
</organism>
<dbReference type="RefSeq" id="WP_018373486.1">
    <property type="nucleotide sequence ID" value="NZ_LT906439.1"/>
</dbReference>
<dbReference type="InterPro" id="IPR003593">
    <property type="entry name" value="AAA+_ATPase"/>
</dbReference>
<evidence type="ECO:0000256" key="4">
    <source>
        <dbReference type="ARBA" id="ARBA00022840"/>
    </source>
</evidence>
<name>A0A239SNN2_9STRE</name>
<protein>
    <submittedName>
        <fullName evidence="6">Amino acid ABC transporter ATP-binding protein</fullName>
        <ecNumber evidence="6">3.6.3.-</ecNumber>
    </submittedName>
</protein>
<dbReference type="Gene3D" id="3.40.50.300">
    <property type="entry name" value="P-loop containing nucleotide triphosphate hydrolases"/>
    <property type="match status" value="1"/>
</dbReference>
<dbReference type="EC" id="3.6.3.-" evidence="6"/>
<dbReference type="GO" id="GO:0016887">
    <property type="term" value="F:ATP hydrolysis activity"/>
    <property type="evidence" value="ECO:0007669"/>
    <property type="project" value="InterPro"/>
</dbReference>
<dbReference type="Proteomes" id="UP000215185">
    <property type="component" value="Chromosome 1"/>
</dbReference>
<feature type="domain" description="ABC transporter" evidence="5">
    <location>
        <begin position="4"/>
        <end position="218"/>
    </location>
</feature>
<dbReference type="InterPro" id="IPR017871">
    <property type="entry name" value="ABC_transporter-like_CS"/>
</dbReference>
<keyword evidence="2" id="KW-0813">Transport</keyword>
<evidence type="ECO:0000256" key="2">
    <source>
        <dbReference type="ARBA" id="ARBA00022448"/>
    </source>
</evidence>
<keyword evidence="6" id="KW-0378">Hydrolase</keyword>
<keyword evidence="3" id="KW-0547">Nucleotide-binding</keyword>
<dbReference type="PROSITE" id="PS00211">
    <property type="entry name" value="ABC_TRANSPORTER_1"/>
    <property type="match status" value="1"/>
</dbReference>
<dbReference type="PROSITE" id="PS50893">
    <property type="entry name" value="ABC_TRANSPORTER_2"/>
    <property type="match status" value="1"/>
</dbReference>
<dbReference type="InterPro" id="IPR017911">
    <property type="entry name" value="MacB-like_ATP-bd"/>
</dbReference>
<comment type="similarity">
    <text evidence="1">Belongs to the ABC transporter superfamily.</text>
</comment>
<gene>
    <name evidence="6" type="primary">macB_3</name>
    <name evidence="6" type="ORF">SAMEA4412692_00502</name>
</gene>
<evidence type="ECO:0000256" key="3">
    <source>
        <dbReference type="ARBA" id="ARBA00022741"/>
    </source>
</evidence>
<dbReference type="GO" id="GO:0005524">
    <property type="term" value="F:ATP binding"/>
    <property type="evidence" value="ECO:0007669"/>
    <property type="project" value="UniProtKB-KW"/>
</dbReference>
<evidence type="ECO:0000313" key="7">
    <source>
        <dbReference type="Proteomes" id="UP000215185"/>
    </source>
</evidence>
<dbReference type="InterPro" id="IPR003439">
    <property type="entry name" value="ABC_transporter-like_ATP-bd"/>
</dbReference>
<dbReference type="eggNOG" id="COG1136">
    <property type="taxonomic scope" value="Bacteria"/>
</dbReference>
<keyword evidence="7" id="KW-1185">Reference proteome</keyword>
<dbReference type="SUPFAM" id="SSF52540">
    <property type="entry name" value="P-loop containing nucleoside triphosphate hydrolases"/>
    <property type="match status" value="1"/>
</dbReference>
<dbReference type="EMBL" id="LT906439">
    <property type="protein sequence ID" value="SNU87061.1"/>
    <property type="molecule type" value="Genomic_DNA"/>
</dbReference>
<dbReference type="KEGG" id="smen:SAMEA4412692_0502"/>
<evidence type="ECO:0000313" key="6">
    <source>
        <dbReference type="EMBL" id="SNU87061.1"/>
    </source>
</evidence>
<dbReference type="STRING" id="1123308.GCA_000380085_00913"/>
<dbReference type="OrthoDB" id="9791546at2"/>
<dbReference type="CDD" id="cd03255">
    <property type="entry name" value="ABC_MJ0796_LolCDE_FtsE"/>
    <property type="match status" value="1"/>
</dbReference>
<dbReference type="PANTHER" id="PTHR42798:SF4">
    <property type="entry name" value="ABC TRANSPORTER DOMAIN-CONTAINING PROTEIN"/>
    <property type="match status" value="1"/>
</dbReference>
<evidence type="ECO:0000256" key="1">
    <source>
        <dbReference type="ARBA" id="ARBA00005417"/>
    </source>
</evidence>
<proteinExistence type="inferred from homology"/>
<dbReference type="SMART" id="SM00382">
    <property type="entry name" value="AAA"/>
    <property type="match status" value="1"/>
</dbReference>
<dbReference type="PANTHER" id="PTHR42798">
    <property type="entry name" value="LIPOPROTEIN-RELEASING SYSTEM ATP-BINDING PROTEIN LOLD"/>
    <property type="match status" value="1"/>
</dbReference>
<dbReference type="InterPro" id="IPR027417">
    <property type="entry name" value="P-loop_NTPase"/>
</dbReference>
<accession>A0A239SNN2</accession>
<dbReference type="AlphaFoldDB" id="A0A239SNN2"/>
<evidence type="ECO:0000259" key="5">
    <source>
        <dbReference type="PROSITE" id="PS50893"/>
    </source>
</evidence>